<dbReference type="EMBL" id="KN846954">
    <property type="protein sequence ID" value="KIV76985.1"/>
    <property type="molecule type" value="Genomic_DNA"/>
</dbReference>
<evidence type="ECO:0000313" key="3">
    <source>
        <dbReference type="EMBL" id="KIV76985.1"/>
    </source>
</evidence>
<dbReference type="PANTHER" id="PTHR39613">
    <property type="entry name" value="ANCHORED CELL WALL PROTEIN, PUTATIVE (AFU_ORTHOLOGUE AFUA_4G08960)-RELATED"/>
    <property type="match status" value="1"/>
</dbReference>
<evidence type="ECO:0000259" key="2">
    <source>
        <dbReference type="Pfam" id="PF09792"/>
    </source>
</evidence>
<feature type="chain" id="PRO_5002250755" description="Ubiquitin 3 binding protein But2 C-terminal domain-containing protein" evidence="1">
    <location>
        <begin position="18"/>
        <end position="210"/>
    </location>
</feature>
<gene>
    <name evidence="3" type="ORF">PV11_08828</name>
</gene>
<accession>A0A0D1VLY8</accession>
<feature type="domain" description="Ubiquitin 3 binding protein But2 C-terminal" evidence="2">
    <location>
        <begin position="54"/>
        <end position="199"/>
    </location>
</feature>
<reference evidence="3 4" key="1">
    <citation type="submission" date="2015-01" db="EMBL/GenBank/DDBJ databases">
        <title>The Genome Sequence of Exophiala sideris CBS121828.</title>
        <authorList>
            <consortium name="The Broad Institute Genomics Platform"/>
            <person name="Cuomo C."/>
            <person name="de Hoog S."/>
            <person name="Gorbushina A."/>
            <person name="Stielow B."/>
            <person name="Teixiera M."/>
            <person name="Abouelleil A."/>
            <person name="Chapman S.B."/>
            <person name="Priest M."/>
            <person name="Young S.K."/>
            <person name="Wortman J."/>
            <person name="Nusbaum C."/>
            <person name="Birren B."/>
        </authorList>
    </citation>
    <scope>NUCLEOTIDE SEQUENCE [LARGE SCALE GENOMIC DNA]</scope>
    <source>
        <strain evidence="3 4">CBS 121828</strain>
    </source>
</reference>
<protein>
    <recommendedName>
        <fullName evidence="2">Ubiquitin 3 binding protein But2 C-terminal domain-containing protein</fullName>
    </recommendedName>
</protein>
<dbReference type="Proteomes" id="UP000053599">
    <property type="component" value="Unassembled WGS sequence"/>
</dbReference>
<evidence type="ECO:0000256" key="1">
    <source>
        <dbReference type="SAM" id="SignalP"/>
    </source>
</evidence>
<dbReference type="Pfam" id="PF09792">
    <property type="entry name" value="But2"/>
    <property type="match status" value="1"/>
</dbReference>
<dbReference type="HOGENOM" id="CLU_033570_1_0_1"/>
<sequence length="210" mass="22605">MQFLLLLLAALCSSIFALPSFNAINSAIDAIHRAIHPRQNCTCPGNLPELPDFEFPHMIIPISASNPTTAYPNTLVPNITAGDVSNIIDFDVPAERSGQTCTLQFLFPASDQLTTSYFKLVGFGTFSFSLSAMGTGAVEGNTTFDKQPMGGNPHGYPCSKSMQPGNAYTIGTNLCVPGRISVTMSSTDSSLEWFQDYNPCPIGLYITYSP</sequence>
<proteinExistence type="predicted"/>
<dbReference type="InterPro" id="IPR018620">
    <property type="entry name" value="Ubiquitin3-bd_protein_But2_C"/>
</dbReference>
<dbReference type="AlphaFoldDB" id="A0A0D1VLY8"/>
<feature type="signal peptide" evidence="1">
    <location>
        <begin position="1"/>
        <end position="17"/>
    </location>
</feature>
<dbReference type="STRING" id="1016849.A0A0D1VLY8"/>
<dbReference type="OrthoDB" id="4657524at2759"/>
<evidence type="ECO:0000313" key="4">
    <source>
        <dbReference type="Proteomes" id="UP000053599"/>
    </source>
</evidence>
<name>A0A0D1VLY8_9EURO</name>
<dbReference type="PANTHER" id="PTHR39613:SF1">
    <property type="entry name" value="ANCHORED CELL WALL PROTEIN, PUTATIVE (AFU_ORTHOLOGUE AFUA_4G08960)-RELATED"/>
    <property type="match status" value="1"/>
</dbReference>
<keyword evidence="1" id="KW-0732">Signal</keyword>
<organism evidence="3 4">
    <name type="scientific">Exophiala sideris</name>
    <dbReference type="NCBI Taxonomy" id="1016849"/>
    <lineage>
        <taxon>Eukaryota</taxon>
        <taxon>Fungi</taxon>
        <taxon>Dikarya</taxon>
        <taxon>Ascomycota</taxon>
        <taxon>Pezizomycotina</taxon>
        <taxon>Eurotiomycetes</taxon>
        <taxon>Chaetothyriomycetidae</taxon>
        <taxon>Chaetothyriales</taxon>
        <taxon>Herpotrichiellaceae</taxon>
        <taxon>Exophiala</taxon>
    </lineage>
</organism>